<dbReference type="InterPro" id="IPR002491">
    <property type="entry name" value="ABC_transptr_periplasmic_BD"/>
</dbReference>
<evidence type="ECO:0000313" key="4">
    <source>
        <dbReference type="EMBL" id="MBM7560852.1"/>
    </source>
</evidence>
<evidence type="ECO:0000256" key="2">
    <source>
        <dbReference type="ARBA" id="ARBA00022729"/>
    </source>
</evidence>
<dbReference type="PROSITE" id="PS50983">
    <property type="entry name" value="FE_B12_PBP"/>
    <property type="match status" value="1"/>
</dbReference>
<dbReference type="PROSITE" id="PS51257">
    <property type="entry name" value="PROKAR_LIPOPROTEIN"/>
    <property type="match status" value="1"/>
</dbReference>
<dbReference type="NCBIfam" id="NF038402">
    <property type="entry name" value="TroA_like"/>
    <property type="match status" value="1"/>
</dbReference>
<comment type="similarity">
    <text evidence="1">Belongs to the bacterial solute-binding protein 8 family.</text>
</comment>
<dbReference type="InterPro" id="IPR050902">
    <property type="entry name" value="ABC_Transporter_SBP"/>
</dbReference>
<dbReference type="Proteomes" id="UP000767854">
    <property type="component" value="Unassembled WGS sequence"/>
</dbReference>
<keyword evidence="2" id="KW-0732">Signal</keyword>
<comment type="caution">
    <text evidence="4">The sequence shown here is derived from an EMBL/GenBank/DDBJ whole genome shotgun (WGS) entry which is preliminary data.</text>
</comment>
<dbReference type="CDD" id="cd01143">
    <property type="entry name" value="YvrC"/>
    <property type="match status" value="1"/>
</dbReference>
<dbReference type="EMBL" id="JAFBDT010000002">
    <property type="protein sequence ID" value="MBM7560852.1"/>
    <property type="molecule type" value="Genomic_DNA"/>
</dbReference>
<organism evidence="4 5">
    <name type="scientific">Fusibacter tunisiensis</name>
    <dbReference type="NCBI Taxonomy" id="1008308"/>
    <lineage>
        <taxon>Bacteria</taxon>
        <taxon>Bacillati</taxon>
        <taxon>Bacillota</taxon>
        <taxon>Clostridia</taxon>
        <taxon>Eubacteriales</taxon>
        <taxon>Eubacteriales Family XII. Incertae Sedis</taxon>
        <taxon>Fusibacter</taxon>
    </lineage>
</organism>
<proteinExistence type="inferred from homology"/>
<keyword evidence="5" id="KW-1185">Reference proteome</keyword>
<evidence type="ECO:0000259" key="3">
    <source>
        <dbReference type="PROSITE" id="PS50983"/>
    </source>
</evidence>
<feature type="domain" description="Fe/B12 periplasmic-binding" evidence="3">
    <location>
        <begin position="48"/>
        <end position="292"/>
    </location>
</feature>
<dbReference type="PANTHER" id="PTHR30535:SF34">
    <property type="entry name" value="MOLYBDATE-BINDING PROTEIN MOLA"/>
    <property type="match status" value="1"/>
</dbReference>
<protein>
    <submittedName>
        <fullName evidence="4">Iron complex transport system substrate-binding protein</fullName>
    </submittedName>
</protein>
<dbReference type="PANTHER" id="PTHR30535">
    <property type="entry name" value="VITAMIN B12-BINDING PROTEIN"/>
    <property type="match status" value="1"/>
</dbReference>
<evidence type="ECO:0000256" key="1">
    <source>
        <dbReference type="ARBA" id="ARBA00008814"/>
    </source>
</evidence>
<name>A0ABS2MNF5_9FIRM</name>
<dbReference type="InterPro" id="IPR054828">
    <property type="entry name" value="Vit_B12_bind_prot"/>
</dbReference>
<accession>A0ABS2MNF5</accession>
<dbReference type="SUPFAM" id="SSF53807">
    <property type="entry name" value="Helical backbone' metal receptor"/>
    <property type="match status" value="1"/>
</dbReference>
<reference evidence="4 5" key="1">
    <citation type="submission" date="2021-01" db="EMBL/GenBank/DDBJ databases">
        <title>Genomic Encyclopedia of Type Strains, Phase IV (KMG-IV): sequencing the most valuable type-strain genomes for metagenomic binning, comparative biology and taxonomic classification.</title>
        <authorList>
            <person name="Goeker M."/>
        </authorList>
    </citation>
    <scope>NUCLEOTIDE SEQUENCE [LARGE SCALE GENOMIC DNA]</scope>
    <source>
        <strain evidence="4 5">DSM 24436</strain>
    </source>
</reference>
<sequence>MKKGFKKHWIGVVLLVVLMVSLGGCADAGRTIVDLEGNEVVLNGKVERIVSTAPSNTQILVELGLKEKIVGISNYDSLEGEFLKIDFKNPDIESIVALEPDVIIASGHNRTGDEDPFKLLKDAGIAVVYIPSADSINGIYESIRFIGDVVDLKDEAERIVGEMEDGIDAVKAKAAEVSDKKQVYFEISPMPSIFTTGNGTFQHELIELIGAENIFASETGWFSPSVEDILDREPDIIVTNVTYMENSVEEILSRDGFGDFEVVLIDGDLTSQPAPTVVEALWALGKLVYPDVFNE</sequence>
<dbReference type="Gene3D" id="3.40.50.1980">
    <property type="entry name" value="Nitrogenase molybdenum iron protein domain"/>
    <property type="match status" value="2"/>
</dbReference>
<dbReference type="RefSeq" id="WP_204661610.1">
    <property type="nucleotide sequence ID" value="NZ_JAFBDT010000002.1"/>
</dbReference>
<evidence type="ECO:0000313" key="5">
    <source>
        <dbReference type="Proteomes" id="UP000767854"/>
    </source>
</evidence>
<dbReference type="Pfam" id="PF01497">
    <property type="entry name" value="Peripla_BP_2"/>
    <property type="match status" value="1"/>
</dbReference>
<gene>
    <name evidence="4" type="ORF">JOC49_000366</name>
</gene>